<evidence type="ECO:0000313" key="4">
    <source>
        <dbReference type="Proteomes" id="UP000199019"/>
    </source>
</evidence>
<reference evidence="4" key="1">
    <citation type="submission" date="2016-10" db="EMBL/GenBank/DDBJ databases">
        <authorList>
            <person name="Varghese N."/>
            <person name="Submissions S."/>
        </authorList>
    </citation>
    <scope>NUCLEOTIDE SEQUENCE [LARGE SCALE GENOMIC DNA]</scope>
    <source>
        <strain evidence="4">CGMCC 1.6963</strain>
    </source>
</reference>
<evidence type="ECO:0000313" key="3">
    <source>
        <dbReference type="EMBL" id="SER67555.1"/>
    </source>
</evidence>
<dbReference type="InterPro" id="IPR050471">
    <property type="entry name" value="AB_hydrolase"/>
</dbReference>
<dbReference type="InterPro" id="IPR000073">
    <property type="entry name" value="AB_hydrolase_1"/>
</dbReference>
<sequence>MSVERIVSVNGVELCTNAFGESRDPALLLVAGMSSPMDWWEDGFCERLAAGRRHVVRYDLRDTGRSTTYPPGEPGYTGADLRQDVIALLDALGIQEAHLVGVSMGAAMAQCVAVEHPDRVSSLTLIDTTAALPGSPEGLPGMDPELSDYLAAAHARAEPDWSDREAVVEWLVQEQRAFMRGGFDEPRVRRVATQIVDRSVDMAAILNHAHLDPGPDPEGNLADVVAPTLVVHGTADPLFPLPHGEALARAIPNAALLPLEGVGHELPPPAHWDRVVAALLQHTSGDHEPAELPCLTDAAGSSDGAG</sequence>
<dbReference type="PANTHER" id="PTHR43433:SF5">
    <property type="entry name" value="AB HYDROLASE-1 DOMAIN-CONTAINING PROTEIN"/>
    <property type="match status" value="1"/>
</dbReference>
<dbReference type="PANTHER" id="PTHR43433">
    <property type="entry name" value="HYDROLASE, ALPHA/BETA FOLD FAMILY PROTEIN"/>
    <property type="match status" value="1"/>
</dbReference>
<protein>
    <submittedName>
        <fullName evidence="3">Pimeloyl-ACP methyl ester carboxylesterase</fullName>
    </submittedName>
</protein>
<evidence type="ECO:0000259" key="2">
    <source>
        <dbReference type="Pfam" id="PF00561"/>
    </source>
</evidence>
<dbReference type="RefSeq" id="WP_091755604.1">
    <property type="nucleotide sequence ID" value="NZ_FOHB01000001.1"/>
</dbReference>
<dbReference type="Gene3D" id="3.40.50.1820">
    <property type="entry name" value="alpha/beta hydrolase"/>
    <property type="match status" value="1"/>
</dbReference>
<dbReference type="EMBL" id="FOHB01000001">
    <property type="protein sequence ID" value="SER67555.1"/>
    <property type="molecule type" value="Genomic_DNA"/>
</dbReference>
<dbReference type="SUPFAM" id="SSF53474">
    <property type="entry name" value="alpha/beta-Hydrolases"/>
    <property type="match status" value="1"/>
</dbReference>
<feature type="domain" description="AB hydrolase-1" evidence="2">
    <location>
        <begin position="25"/>
        <end position="265"/>
    </location>
</feature>
<dbReference type="GO" id="GO:0046503">
    <property type="term" value="P:glycerolipid catabolic process"/>
    <property type="evidence" value="ECO:0007669"/>
    <property type="project" value="TreeGrafter"/>
</dbReference>
<feature type="region of interest" description="Disordered" evidence="1">
    <location>
        <begin position="286"/>
        <end position="306"/>
    </location>
</feature>
<dbReference type="Pfam" id="PF00561">
    <property type="entry name" value="Abhydrolase_1"/>
    <property type="match status" value="1"/>
</dbReference>
<organism evidence="3 4">
    <name type="scientific">Pedococcus cremeus</name>
    <dbReference type="NCBI Taxonomy" id="587636"/>
    <lineage>
        <taxon>Bacteria</taxon>
        <taxon>Bacillati</taxon>
        <taxon>Actinomycetota</taxon>
        <taxon>Actinomycetes</taxon>
        <taxon>Micrococcales</taxon>
        <taxon>Intrasporangiaceae</taxon>
        <taxon>Pedococcus</taxon>
    </lineage>
</organism>
<accession>A0A1H9R4U0</accession>
<name>A0A1H9R4U0_9MICO</name>
<evidence type="ECO:0000256" key="1">
    <source>
        <dbReference type="SAM" id="MobiDB-lite"/>
    </source>
</evidence>
<dbReference type="OrthoDB" id="8957634at2"/>
<dbReference type="Proteomes" id="UP000199019">
    <property type="component" value="Unassembled WGS sequence"/>
</dbReference>
<dbReference type="PRINTS" id="PR00111">
    <property type="entry name" value="ABHYDROLASE"/>
</dbReference>
<keyword evidence="4" id="KW-1185">Reference proteome</keyword>
<dbReference type="AlphaFoldDB" id="A0A1H9R4U0"/>
<dbReference type="GO" id="GO:0004806">
    <property type="term" value="F:triacylglycerol lipase activity"/>
    <property type="evidence" value="ECO:0007669"/>
    <property type="project" value="TreeGrafter"/>
</dbReference>
<gene>
    <name evidence="3" type="ORF">SAMN05216199_0855</name>
</gene>
<dbReference type="InterPro" id="IPR029058">
    <property type="entry name" value="AB_hydrolase_fold"/>
</dbReference>
<dbReference type="STRING" id="587636.SAMN05216199_0855"/>
<proteinExistence type="predicted"/>